<dbReference type="InterPro" id="IPR051095">
    <property type="entry name" value="Dros_DevTransReg"/>
</dbReference>
<evidence type="ECO:0000256" key="1">
    <source>
        <dbReference type="ARBA" id="ARBA00023242"/>
    </source>
</evidence>
<dbReference type="SMART" id="SM00391">
    <property type="entry name" value="MBD"/>
    <property type="match status" value="1"/>
</dbReference>
<feature type="compositionally biased region" description="Basic and acidic residues" evidence="3">
    <location>
        <begin position="36"/>
        <end position="46"/>
    </location>
</feature>
<feature type="domain" description="MBD" evidence="5">
    <location>
        <begin position="195"/>
        <end position="268"/>
    </location>
</feature>
<evidence type="ECO:0000313" key="8">
    <source>
        <dbReference type="Proteomes" id="UP001497623"/>
    </source>
</evidence>
<feature type="non-terminal residue" evidence="7">
    <location>
        <position position="629"/>
    </location>
</feature>
<feature type="compositionally biased region" description="Polar residues" evidence="3">
    <location>
        <begin position="1"/>
        <end position="15"/>
    </location>
</feature>
<dbReference type="InterPro" id="IPR055129">
    <property type="entry name" value="YEATS_dom"/>
</dbReference>
<feature type="domain" description="YEATS" evidence="6">
    <location>
        <begin position="566"/>
        <end position="629"/>
    </location>
</feature>
<gene>
    <name evidence="7" type="ORF">MNOR_LOCUS19180</name>
</gene>
<dbReference type="PANTHER" id="PTHR23110:SF109">
    <property type="entry name" value="FI07618P-RELATED"/>
    <property type="match status" value="1"/>
</dbReference>
<dbReference type="AlphaFoldDB" id="A0AAV2R4Q1"/>
<feature type="domain" description="BTB" evidence="4">
    <location>
        <begin position="366"/>
        <end position="431"/>
    </location>
</feature>
<proteinExistence type="predicted"/>
<dbReference type="Gene3D" id="2.60.40.1970">
    <property type="entry name" value="YEATS domain"/>
    <property type="match status" value="1"/>
</dbReference>
<dbReference type="InterPro" id="IPR016177">
    <property type="entry name" value="DNA-bd_dom_sf"/>
</dbReference>
<dbReference type="GO" id="GO:0003677">
    <property type="term" value="F:DNA binding"/>
    <property type="evidence" value="ECO:0007669"/>
    <property type="project" value="InterPro"/>
</dbReference>
<keyword evidence="8" id="KW-1185">Reference proteome</keyword>
<dbReference type="Pfam" id="PF03366">
    <property type="entry name" value="YEATS"/>
    <property type="match status" value="1"/>
</dbReference>
<dbReference type="Pfam" id="PF01429">
    <property type="entry name" value="MBD"/>
    <property type="match status" value="1"/>
</dbReference>
<dbReference type="GO" id="GO:0006357">
    <property type="term" value="P:regulation of transcription by RNA polymerase II"/>
    <property type="evidence" value="ECO:0007669"/>
    <property type="project" value="TreeGrafter"/>
</dbReference>
<feature type="compositionally biased region" description="Acidic residues" evidence="3">
    <location>
        <begin position="143"/>
        <end position="154"/>
    </location>
</feature>
<evidence type="ECO:0000259" key="5">
    <source>
        <dbReference type="PROSITE" id="PS50982"/>
    </source>
</evidence>
<evidence type="ECO:0000256" key="2">
    <source>
        <dbReference type="PROSITE-ProRule" id="PRU00376"/>
    </source>
</evidence>
<dbReference type="SMART" id="SM00225">
    <property type="entry name" value="BTB"/>
    <property type="match status" value="1"/>
</dbReference>
<organism evidence="7 8">
    <name type="scientific">Meganyctiphanes norvegica</name>
    <name type="common">Northern krill</name>
    <name type="synonym">Thysanopoda norvegica</name>
    <dbReference type="NCBI Taxonomy" id="48144"/>
    <lineage>
        <taxon>Eukaryota</taxon>
        <taxon>Metazoa</taxon>
        <taxon>Ecdysozoa</taxon>
        <taxon>Arthropoda</taxon>
        <taxon>Crustacea</taxon>
        <taxon>Multicrustacea</taxon>
        <taxon>Malacostraca</taxon>
        <taxon>Eumalacostraca</taxon>
        <taxon>Eucarida</taxon>
        <taxon>Euphausiacea</taxon>
        <taxon>Euphausiidae</taxon>
        <taxon>Meganyctiphanes</taxon>
    </lineage>
</organism>
<protein>
    <submittedName>
        <fullName evidence="7">Uncharacterized protein</fullName>
    </submittedName>
</protein>
<dbReference type="SUPFAM" id="SSF54695">
    <property type="entry name" value="POZ domain"/>
    <property type="match status" value="1"/>
</dbReference>
<reference evidence="7 8" key="1">
    <citation type="submission" date="2024-05" db="EMBL/GenBank/DDBJ databases">
        <authorList>
            <person name="Wallberg A."/>
        </authorList>
    </citation>
    <scope>NUCLEOTIDE SEQUENCE [LARGE SCALE GENOMIC DNA]</scope>
</reference>
<name>A0AAV2R4Q1_MEGNR</name>
<feature type="compositionally biased region" description="Basic residues" evidence="3">
    <location>
        <begin position="159"/>
        <end position="168"/>
    </location>
</feature>
<comment type="subcellular location">
    <subcellularLocation>
        <location evidence="2">Nucleus</location>
    </subcellularLocation>
</comment>
<dbReference type="Gene3D" id="3.30.890.10">
    <property type="entry name" value="Methyl-cpg-binding Protein 2, Chain A"/>
    <property type="match status" value="1"/>
</dbReference>
<dbReference type="InterPro" id="IPR001739">
    <property type="entry name" value="Methyl_CpG_DNA-bd"/>
</dbReference>
<dbReference type="PROSITE" id="PS51037">
    <property type="entry name" value="YEATS"/>
    <property type="match status" value="1"/>
</dbReference>
<sequence>MASSGKETNDDSSQVKQEDDWEVDDFGPGEQVTVSDIKHEKSEKEITIVSPFLKSEVTDVTSTEDGARNGNEETEAIEVAPEWPSWDTMNTTNDDDDEDDNTEEYDTTTKKKYTSTKEYDTSAKENVFKDIDYSKRIFPYDSDSVDNDNDDDDDYQIRSGKRKRQRVRKAPDKNKCKKFSLKSSDYSWQGSNKIEIFKNPEDIYIPDGWSRRVFQRLNGKHTGKIDVIYIDPYGKPFRSKKKIYTHFKENKIHSEVDVEAMCFGYGKKGFLPVLPDIPLLPETPKVPKKSSVTKTPTKSKKLHFIETQKISENYSNLSNQEKYGKIDDGQILEDKIDDGLFSLKWNNHKTTFFENLKVLREKSNYTDATLAVEGKFYPVHKLVMSTCSGYFREIFERTPCKSPVIVLTDVRSKDMEALLDYMYIGEVNVKQSDLPSLLRTADCLRIRGFEFPDEDPTKLHNNSMSTLSDVCWDSPAPKRQRHDSNSMHPNVASPVPSTQKSAASTLVNTAQTPSIPLHSPSNTEQDETSALKDETDEAEEKDEKGNNYDGEFSSESELENDSNTSSLQQNDVEVTIEIGHRATVRQNKTDEGFTHDWEIFVQGHEGAHLETFVEKVVFTLHKSFPKPKR</sequence>
<dbReference type="Proteomes" id="UP001497623">
    <property type="component" value="Unassembled WGS sequence"/>
</dbReference>
<dbReference type="Gene3D" id="3.30.710.10">
    <property type="entry name" value="Potassium Channel Kv1.1, Chain A"/>
    <property type="match status" value="1"/>
</dbReference>
<dbReference type="InterPro" id="IPR038704">
    <property type="entry name" value="YEAST_sf"/>
</dbReference>
<evidence type="ECO:0000259" key="4">
    <source>
        <dbReference type="PROSITE" id="PS50097"/>
    </source>
</evidence>
<dbReference type="InterPro" id="IPR011333">
    <property type="entry name" value="SKP1/BTB/POZ_sf"/>
</dbReference>
<feature type="compositionally biased region" description="Polar residues" evidence="3">
    <location>
        <begin position="495"/>
        <end position="523"/>
    </location>
</feature>
<feature type="compositionally biased region" description="Polar residues" evidence="3">
    <location>
        <begin position="459"/>
        <end position="468"/>
    </location>
</feature>
<dbReference type="CDD" id="cd18315">
    <property type="entry name" value="BTB_POZ_BAB-like"/>
    <property type="match status" value="1"/>
</dbReference>
<accession>A0AAV2R4Q1</accession>
<keyword evidence="1 2" id="KW-0539">Nucleus</keyword>
<feature type="compositionally biased region" description="Acidic residues" evidence="3">
    <location>
        <begin position="93"/>
        <end position="106"/>
    </location>
</feature>
<dbReference type="SUPFAM" id="SSF54171">
    <property type="entry name" value="DNA-binding domain"/>
    <property type="match status" value="1"/>
</dbReference>
<comment type="caution">
    <text evidence="7">The sequence shown here is derived from an EMBL/GenBank/DDBJ whole genome shotgun (WGS) entry which is preliminary data.</text>
</comment>
<dbReference type="EMBL" id="CAXKWB010014118">
    <property type="protein sequence ID" value="CAL4109739.1"/>
    <property type="molecule type" value="Genomic_DNA"/>
</dbReference>
<feature type="region of interest" description="Disordered" evidence="3">
    <location>
        <begin position="140"/>
        <end position="171"/>
    </location>
</feature>
<dbReference type="PROSITE" id="PS50097">
    <property type="entry name" value="BTB"/>
    <property type="match status" value="1"/>
</dbReference>
<evidence type="ECO:0000256" key="3">
    <source>
        <dbReference type="SAM" id="MobiDB-lite"/>
    </source>
</evidence>
<feature type="region of interest" description="Disordered" evidence="3">
    <location>
        <begin position="454"/>
        <end position="570"/>
    </location>
</feature>
<dbReference type="InterPro" id="IPR000210">
    <property type="entry name" value="BTB/POZ_dom"/>
</dbReference>
<dbReference type="PANTHER" id="PTHR23110">
    <property type="entry name" value="BTB DOMAIN TRANSCRIPTION FACTOR"/>
    <property type="match status" value="1"/>
</dbReference>
<feature type="compositionally biased region" description="Polar residues" evidence="3">
    <location>
        <begin position="561"/>
        <end position="570"/>
    </location>
</feature>
<dbReference type="Pfam" id="PF00651">
    <property type="entry name" value="BTB"/>
    <property type="match status" value="1"/>
</dbReference>
<feature type="region of interest" description="Disordered" evidence="3">
    <location>
        <begin position="1"/>
        <end position="111"/>
    </location>
</feature>
<evidence type="ECO:0000313" key="7">
    <source>
        <dbReference type="EMBL" id="CAL4109739.1"/>
    </source>
</evidence>
<dbReference type="PROSITE" id="PS50982">
    <property type="entry name" value="MBD"/>
    <property type="match status" value="1"/>
</dbReference>
<dbReference type="GO" id="GO:0005634">
    <property type="term" value="C:nucleus"/>
    <property type="evidence" value="ECO:0007669"/>
    <property type="project" value="UniProtKB-SubCell"/>
</dbReference>
<evidence type="ECO:0000259" key="6">
    <source>
        <dbReference type="PROSITE" id="PS51037"/>
    </source>
</evidence>